<protein>
    <submittedName>
        <fullName evidence="1">Uncharacterized protein</fullName>
    </submittedName>
</protein>
<organism evidence="1 2">
    <name type="scientific">Naganishia friedmannii</name>
    <dbReference type="NCBI Taxonomy" id="89922"/>
    <lineage>
        <taxon>Eukaryota</taxon>
        <taxon>Fungi</taxon>
        <taxon>Dikarya</taxon>
        <taxon>Basidiomycota</taxon>
        <taxon>Agaricomycotina</taxon>
        <taxon>Tremellomycetes</taxon>
        <taxon>Filobasidiales</taxon>
        <taxon>Filobasidiaceae</taxon>
        <taxon>Naganishia</taxon>
    </lineage>
</organism>
<gene>
    <name evidence="1" type="ORF">QFC21_005116</name>
</gene>
<comment type="caution">
    <text evidence="1">The sequence shown here is derived from an EMBL/GenBank/DDBJ whole genome shotgun (WGS) entry which is preliminary data.</text>
</comment>
<name>A0ACC2VCP4_9TREE</name>
<dbReference type="Proteomes" id="UP001227268">
    <property type="component" value="Unassembled WGS sequence"/>
</dbReference>
<sequence>MADSSAGPIREKKSRSRRRLEIPCIYQKVATGNKKRKKKSKDGEEDEEMDDEEEQVDPEVVKAKEKPFYSLLTDSVAAQPTQEGSASYGNAGPPDVDQHVSLNTGYQLPFAGSAGESFMPNHEFHHVDFATTATANDYLYHNGVQNGLDTTSSAPFPLHDQGSMNHRNQTAIVPQSRATIETLAANLSPSLVMFTQSLGIDPADTMAHPGIPFMNNMQHLAHINHPSNYPPQQFHSGQQAGQPTSNTASHTLDTIFSPLNTPANAGQFSPHGSSPDTVTQGMTGGHMETPPHTLRVDQEEIEEGKHLSIAFFFPRTSQ</sequence>
<evidence type="ECO:0000313" key="1">
    <source>
        <dbReference type="EMBL" id="KAJ9096843.1"/>
    </source>
</evidence>
<keyword evidence="2" id="KW-1185">Reference proteome</keyword>
<evidence type="ECO:0000313" key="2">
    <source>
        <dbReference type="Proteomes" id="UP001227268"/>
    </source>
</evidence>
<dbReference type="EMBL" id="JASBWT010000018">
    <property type="protein sequence ID" value="KAJ9096843.1"/>
    <property type="molecule type" value="Genomic_DNA"/>
</dbReference>
<proteinExistence type="predicted"/>
<accession>A0ACC2VCP4</accession>
<reference evidence="1" key="1">
    <citation type="submission" date="2023-04" db="EMBL/GenBank/DDBJ databases">
        <title>Draft Genome sequencing of Naganishia species isolated from polar environments using Oxford Nanopore Technology.</title>
        <authorList>
            <person name="Leo P."/>
            <person name="Venkateswaran K."/>
        </authorList>
    </citation>
    <scope>NUCLEOTIDE SEQUENCE</scope>
    <source>
        <strain evidence="1">MNA-CCFEE 5423</strain>
    </source>
</reference>